<sequence length="90" mass="10712">MDFETYIDGTIKKMNSLGYKPTYFMQMRNDYGTIQAIKRLIHDPRPQGGFLKLHELGHPELTMESIVLEEQWHDLFTEEDRKAARNKLRK</sequence>
<comment type="caution">
    <text evidence="1">The sequence shown here is derived from an EMBL/GenBank/DDBJ whole genome shotgun (WGS) entry which is preliminary data.</text>
</comment>
<gene>
    <name evidence="1" type="ORF">HMPREF9726_01800</name>
</gene>
<evidence type="ECO:0000313" key="1">
    <source>
        <dbReference type="EMBL" id="EMB32017.1"/>
    </source>
</evidence>
<accession>A0A0E2E358</accession>
<dbReference type="PATRIC" id="fig|999432.5.peg.1866"/>
<reference evidence="1" key="1">
    <citation type="submission" date="2012-01" db="EMBL/GenBank/DDBJ databases">
        <title>The Genome Sequence of Treponema denticola H-22.</title>
        <authorList>
            <consortium name="The Broad Institute Genome Sequencing Platform"/>
            <person name="Earl A."/>
            <person name="Ward D."/>
            <person name="Feldgarden M."/>
            <person name="Gevers D."/>
            <person name="Blanton J.M."/>
            <person name="Fenno C.J."/>
            <person name="Baranova O.V."/>
            <person name="Mathney J."/>
            <person name="Dewhirst F.E."/>
            <person name="Izard J."/>
            <person name="Young S.K."/>
            <person name="Zeng Q."/>
            <person name="Gargeya S."/>
            <person name="Fitzgerald M."/>
            <person name="Haas B."/>
            <person name="Abouelleil A."/>
            <person name="Alvarado L."/>
            <person name="Arachchi H.M."/>
            <person name="Berlin A."/>
            <person name="Chapman S.B."/>
            <person name="Gearin G."/>
            <person name="Goldberg J."/>
            <person name="Griggs A."/>
            <person name="Gujja S."/>
            <person name="Hansen M."/>
            <person name="Heiman D."/>
            <person name="Howarth C."/>
            <person name="Larimer J."/>
            <person name="Lui A."/>
            <person name="MacDonald P.J.P."/>
            <person name="McCowen C."/>
            <person name="Montmayeur A."/>
            <person name="Murphy C."/>
            <person name="Neiman D."/>
            <person name="Pearson M."/>
            <person name="Priest M."/>
            <person name="Roberts A."/>
            <person name="Saif S."/>
            <person name="Shea T."/>
            <person name="Sisk P."/>
            <person name="Stolte C."/>
            <person name="Sykes S."/>
            <person name="Wortman J."/>
            <person name="Nusbaum C."/>
            <person name="Birren B."/>
        </authorList>
    </citation>
    <scope>NUCLEOTIDE SEQUENCE [LARGE SCALE GENOMIC DNA]</scope>
    <source>
        <strain evidence="1">H-22</strain>
    </source>
</reference>
<protein>
    <submittedName>
        <fullName evidence="1">Uncharacterized protein</fullName>
    </submittedName>
</protein>
<organism evidence="1">
    <name type="scientific">Treponema denticola H-22</name>
    <dbReference type="NCBI Taxonomy" id="999432"/>
    <lineage>
        <taxon>Bacteria</taxon>
        <taxon>Pseudomonadati</taxon>
        <taxon>Spirochaetota</taxon>
        <taxon>Spirochaetia</taxon>
        <taxon>Spirochaetales</taxon>
        <taxon>Treponemataceae</taxon>
        <taxon>Treponema</taxon>
    </lineage>
</organism>
<dbReference type="AlphaFoldDB" id="A0A0E2E358"/>
<dbReference type="HOGENOM" id="CLU_2439893_0_0_12"/>
<dbReference type="EMBL" id="AGDV01000015">
    <property type="protein sequence ID" value="EMB32017.1"/>
    <property type="molecule type" value="Genomic_DNA"/>
</dbReference>
<dbReference type="RefSeq" id="WP_002685040.1">
    <property type="nucleotide sequence ID" value="NZ_CM001795.1"/>
</dbReference>
<name>A0A0E2E358_TREDN</name>
<dbReference type="Proteomes" id="UP000011705">
    <property type="component" value="Chromosome"/>
</dbReference>
<proteinExistence type="predicted"/>